<keyword evidence="4" id="KW-1185">Reference proteome</keyword>
<keyword evidence="2" id="KW-0812">Transmembrane</keyword>
<dbReference type="Proteomes" id="UP000734854">
    <property type="component" value="Unassembled WGS sequence"/>
</dbReference>
<sequence length="68" mass="7341">MLYFSRHLPIPISPSPVVVYAGFCLGAVVVALLLRLRLRNQLNDPPPIAFPVPPSNPPRSPSQPGKGN</sequence>
<reference evidence="3 4" key="1">
    <citation type="submission" date="2020-08" db="EMBL/GenBank/DDBJ databases">
        <title>Plant Genome Project.</title>
        <authorList>
            <person name="Zhang R.-G."/>
        </authorList>
    </citation>
    <scope>NUCLEOTIDE SEQUENCE [LARGE SCALE GENOMIC DNA]</scope>
    <source>
        <tissue evidence="3">Rhizome</tissue>
    </source>
</reference>
<accession>A0A8J5FLI0</accession>
<evidence type="ECO:0000313" key="3">
    <source>
        <dbReference type="EMBL" id="KAG6489839.1"/>
    </source>
</evidence>
<name>A0A8J5FLI0_ZINOF</name>
<evidence type="ECO:0000256" key="1">
    <source>
        <dbReference type="SAM" id="MobiDB-lite"/>
    </source>
</evidence>
<protein>
    <submittedName>
        <fullName evidence="3">Uncharacterized protein</fullName>
    </submittedName>
</protein>
<gene>
    <name evidence="3" type="ORF">ZIOFF_051119</name>
</gene>
<dbReference type="AlphaFoldDB" id="A0A8J5FLI0"/>
<dbReference type="EMBL" id="JACMSC010000014">
    <property type="protein sequence ID" value="KAG6489839.1"/>
    <property type="molecule type" value="Genomic_DNA"/>
</dbReference>
<feature type="transmembrane region" description="Helical" evidence="2">
    <location>
        <begin position="12"/>
        <end position="34"/>
    </location>
</feature>
<keyword evidence="2" id="KW-1133">Transmembrane helix</keyword>
<proteinExistence type="predicted"/>
<evidence type="ECO:0000256" key="2">
    <source>
        <dbReference type="SAM" id="Phobius"/>
    </source>
</evidence>
<comment type="caution">
    <text evidence="3">The sequence shown here is derived from an EMBL/GenBank/DDBJ whole genome shotgun (WGS) entry which is preliminary data.</text>
</comment>
<feature type="compositionally biased region" description="Pro residues" evidence="1">
    <location>
        <begin position="45"/>
        <end position="61"/>
    </location>
</feature>
<feature type="region of interest" description="Disordered" evidence="1">
    <location>
        <begin position="45"/>
        <end position="68"/>
    </location>
</feature>
<organism evidence="3 4">
    <name type="scientific">Zingiber officinale</name>
    <name type="common">Ginger</name>
    <name type="synonym">Amomum zingiber</name>
    <dbReference type="NCBI Taxonomy" id="94328"/>
    <lineage>
        <taxon>Eukaryota</taxon>
        <taxon>Viridiplantae</taxon>
        <taxon>Streptophyta</taxon>
        <taxon>Embryophyta</taxon>
        <taxon>Tracheophyta</taxon>
        <taxon>Spermatophyta</taxon>
        <taxon>Magnoliopsida</taxon>
        <taxon>Liliopsida</taxon>
        <taxon>Zingiberales</taxon>
        <taxon>Zingiberaceae</taxon>
        <taxon>Zingiber</taxon>
    </lineage>
</organism>
<keyword evidence="2" id="KW-0472">Membrane</keyword>
<evidence type="ECO:0000313" key="4">
    <source>
        <dbReference type="Proteomes" id="UP000734854"/>
    </source>
</evidence>